<protein>
    <recommendedName>
        <fullName evidence="3">Histidine kinase</fullName>
    </recommendedName>
</protein>
<evidence type="ECO:0008006" key="3">
    <source>
        <dbReference type="Google" id="ProtNLM"/>
    </source>
</evidence>
<dbReference type="Proteomes" id="UP000585665">
    <property type="component" value="Unassembled WGS sequence"/>
</dbReference>
<proteinExistence type="predicted"/>
<gene>
    <name evidence="1" type="ORF">HUK82_09300</name>
</gene>
<name>A0A850P9Z9_9PROT</name>
<evidence type="ECO:0000313" key="2">
    <source>
        <dbReference type="Proteomes" id="UP000585665"/>
    </source>
</evidence>
<sequence>MSSDKVAQSDRLARLRHDVKSALSPALLAADQIATSTDPTVRGRAEQIITAIESVREMLSSRA</sequence>
<organism evidence="1 2">
    <name type="scientific">Ameyamaea chiangmaiensis</name>
    <dbReference type="NCBI Taxonomy" id="442969"/>
    <lineage>
        <taxon>Bacteria</taxon>
        <taxon>Pseudomonadati</taxon>
        <taxon>Pseudomonadota</taxon>
        <taxon>Alphaproteobacteria</taxon>
        <taxon>Acetobacterales</taxon>
        <taxon>Acetobacteraceae</taxon>
        <taxon>Ameyamaea</taxon>
    </lineage>
</organism>
<dbReference type="EMBL" id="JABXXR010000062">
    <property type="protein sequence ID" value="NVN40758.1"/>
    <property type="molecule type" value="Genomic_DNA"/>
</dbReference>
<comment type="caution">
    <text evidence="1">The sequence shown here is derived from an EMBL/GenBank/DDBJ whole genome shotgun (WGS) entry which is preliminary data.</text>
</comment>
<reference evidence="1 2" key="1">
    <citation type="submission" date="2020-06" db="EMBL/GenBank/DDBJ databases">
        <title>Description of novel acetic acid bacteria.</title>
        <authorList>
            <person name="Sombolestani A."/>
        </authorList>
    </citation>
    <scope>NUCLEOTIDE SEQUENCE [LARGE SCALE GENOMIC DNA]</scope>
    <source>
        <strain evidence="1 2">LMG 27010</strain>
    </source>
</reference>
<accession>A0A850P9Z9</accession>
<dbReference type="AlphaFoldDB" id="A0A850P9Z9"/>
<evidence type="ECO:0000313" key="1">
    <source>
        <dbReference type="EMBL" id="NVN40758.1"/>
    </source>
</evidence>
<keyword evidence="2" id="KW-1185">Reference proteome</keyword>